<dbReference type="EMBL" id="CADCUC010000471">
    <property type="protein sequence ID" value="CAA9349430.1"/>
    <property type="molecule type" value="Genomic_DNA"/>
</dbReference>
<feature type="non-terminal residue" evidence="2">
    <location>
        <position position="41"/>
    </location>
</feature>
<feature type="non-terminal residue" evidence="2">
    <location>
        <position position="1"/>
    </location>
</feature>
<dbReference type="AlphaFoldDB" id="A0A6J4M4A0"/>
<name>A0A6J4M4A0_9HYPH</name>
<sequence>QKWSTATAAGPRPVTCANTPTARSPGRCGRMTNCRRRGWWS</sequence>
<organism evidence="2">
    <name type="scientific">uncultured Microvirga sp</name>
    <dbReference type="NCBI Taxonomy" id="412392"/>
    <lineage>
        <taxon>Bacteria</taxon>
        <taxon>Pseudomonadati</taxon>
        <taxon>Pseudomonadota</taxon>
        <taxon>Alphaproteobacteria</taxon>
        <taxon>Hyphomicrobiales</taxon>
        <taxon>Methylobacteriaceae</taxon>
        <taxon>Microvirga</taxon>
        <taxon>environmental samples</taxon>
    </lineage>
</organism>
<protein>
    <submittedName>
        <fullName evidence="2">Uncharacterized protein</fullName>
    </submittedName>
</protein>
<accession>A0A6J4M4A0</accession>
<evidence type="ECO:0000313" key="2">
    <source>
        <dbReference type="EMBL" id="CAA9349430.1"/>
    </source>
</evidence>
<proteinExistence type="predicted"/>
<reference evidence="2" key="1">
    <citation type="submission" date="2020-02" db="EMBL/GenBank/DDBJ databases">
        <authorList>
            <person name="Meier V. D."/>
        </authorList>
    </citation>
    <scope>NUCLEOTIDE SEQUENCE</scope>
    <source>
        <strain evidence="2">AVDCRST_MAG90</strain>
    </source>
</reference>
<evidence type="ECO:0000256" key="1">
    <source>
        <dbReference type="SAM" id="MobiDB-lite"/>
    </source>
</evidence>
<gene>
    <name evidence="2" type="ORF">AVDCRST_MAG90-2355</name>
</gene>
<feature type="region of interest" description="Disordered" evidence="1">
    <location>
        <begin position="1"/>
        <end position="24"/>
    </location>
</feature>